<dbReference type="EMBL" id="JAPMSZ010000011">
    <property type="protein sequence ID" value="KAJ5084077.1"/>
    <property type="molecule type" value="Genomic_DNA"/>
</dbReference>
<dbReference type="GO" id="GO:0016491">
    <property type="term" value="F:oxidoreductase activity"/>
    <property type="evidence" value="ECO:0007669"/>
    <property type="project" value="InterPro"/>
</dbReference>
<protein>
    <recommendedName>
        <fullName evidence="2">EthD domain-containing protein</fullName>
    </recommendedName>
</protein>
<proteinExistence type="inferred from homology"/>
<evidence type="ECO:0000313" key="4">
    <source>
        <dbReference type="Proteomes" id="UP001141434"/>
    </source>
</evidence>
<evidence type="ECO:0000259" key="2">
    <source>
        <dbReference type="Pfam" id="PF07110"/>
    </source>
</evidence>
<feature type="domain" description="EthD" evidence="2">
    <location>
        <begin position="18"/>
        <end position="113"/>
    </location>
</feature>
<gene>
    <name evidence="3" type="ORF">NUU61_008656</name>
</gene>
<keyword evidence="4" id="KW-1185">Reference proteome</keyword>
<dbReference type="RefSeq" id="XP_056507474.1">
    <property type="nucleotide sequence ID" value="XM_056659181.1"/>
</dbReference>
<reference evidence="3" key="1">
    <citation type="submission" date="2022-11" db="EMBL/GenBank/DDBJ databases">
        <authorList>
            <person name="Petersen C."/>
        </authorList>
    </citation>
    <scope>NUCLEOTIDE SEQUENCE</scope>
    <source>
        <strain evidence="3">IBT 34128</strain>
    </source>
</reference>
<dbReference type="Proteomes" id="UP001141434">
    <property type="component" value="Unassembled WGS sequence"/>
</dbReference>
<sequence length="136" mass="15567">MAEKQQLVRLTMAVYRNPALSEEEFHRHWSQVHGPLVREWLAKNGIIRYTQNHTPTKMRELSKQLNWQVTDEAFESHDGSAEILMNDVGDLAAAFKDPYYTGVVSPDEQKLLDVGRTKMTFGWEESHVEGGAPVEL</sequence>
<dbReference type="SUPFAM" id="SSF54909">
    <property type="entry name" value="Dimeric alpha+beta barrel"/>
    <property type="match status" value="1"/>
</dbReference>
<dbReference type="AlphaFoldDB" id="A0A9W9JWX6"/>
<dbReference type="GeneID" id="81398350"/>
<comment type="similarity">
    <text evidence="1">Belongs to the tpcK family.</text>
</comment>
<dbReference type="InterPro" id="IPR011008">
    <property type="entry name" value="Dimeric_a/b-barrel"/>
</dbReference>
<organism evidence="3 4">
    <name type="scientific">Penicillium alfredii</name>
    <dbReference type="NCBI Taxonomy" id="1506179"/>
    <lineage>
        <taxon>Eukaryota</taxon>
        <taxon>Fungi</taxon>
        <taxon>Dikarya</taxon>
        <taxon>Ascomycota</taxon>
        <taxon>Pezizomycotina</taxon>
        <taxon>Eurotiomycetes</taxon>
        <taxon>Eurotiomycetidae</taxon>
        <taxon>Eurotiales</taxon>
        <taxon>Aspergillaceae</taxon>
        <taxon>Penicillium</taxon>
    </lineage>
</organism>
<comment type="caution">
    <text evidence="3">The sequence shown here is derived from an EMBL/GenBank/DDBJ whole genome shotgun (WGS) entry which is preliminary data.</text>
</comment>
<dbReference type="InterPro" id="IPR009799">
    <property type="entry name" value="EthD_dom"/>
</dbReference>
<evidence type="ECO:0000256" key="1">
    <source>
        <dbReference type="ARBA" id="ARBA00005986"/>
    </source>
</evidence>
<dbReference type="Pfam" id="PF07110">
    <property type="entry name" value="EthD"/>
    <property type="match status" value="1"/>
</dbReference>
<evidence type="ECO:0000313" key="3">
    <source>
        <dbReference type="EMBL" id="KAJ5084077.1"/>
    </source>
</evidence>
<name>A0A9W9JWX6_9EURO</name>
<dbReference type="Gene3D" id="3.30.70.100">
    <property type="match status" value="1"/>
</dbReference>
<reference evidence="3" key="2">
    <citation type="journal article" date="2023" name="IMA Fungus">
        <title>Comparative genomic study of the Penicillium genus elucidates a diverse pangenome and 15 lateral gene transfer events.</title>
        <authorList>
            <person name="Petersen C."/>
            <person name="Sorensen T."/>
            <person name="Nielsen M.R."/>
            <person name="Sondergaard T.E."/>
            <person name="Sorensen J.L."/>
            <person name="Fitzpatrick D.A."/>
            <person name="Frisvad J.C."/>
            <person name="Nielsen K.L."/>
        </authorList>
    </citation>
    <scope>NUCLEOTIDE SEQUENCE</scope>
    <source>
        <strain evidence="3">IBT 34128</strain>
    </source>
</reference>
<dbReference type="OrthoDB" id="3183782at2759"/>
<accession>A0A9W9JWX6</accession>